<evidence type="ECO:0000313" key="8">
    <source>
        <dbReference type="Proteomes" id="UP000049222"/>
    </source>
</evidence>
<dbReference type="Pfam" id="PF03279">
    <property type="entry name" value="Lip_A_acyltrans"/>
    <property type="match status" value="1"/>
</dbReference>
<keyword evidence="2" id="KW-1003">Cell membrane</keyword>
<name>A0A0M6YIA9_9RHOB</name>
<evidence type="ECO:0000256" key="3">
    <source>
        <dbReference type="ARBA" id="ARBA00022519"/>
    </source>
</evidence>
<dbReference type="CDD" id="cd07984">
    <property type="entry name" value="LPLAT_LABLAT-like"/>
    <property type="match status" value="1"/>
</dbReference>
<accession>A0A0M6YIA9</accession>
<keyword evidence="3" id="KW-0997">Cell inner membrane</keyword>
<dbReference type="STRING" id="420998.JDO7802_01266"/>
<evidence type="ECO:0000256" key="6">
    <source>
        <dbReference type="ARBA" id="ARBA00023315"/>
    </source>
</evidence>
<keyword evidence="5" id="KW-0472">Membrane</keyword>
<dbReference type="AlphaFoldDB" id="A0A0M6YIA9"/>
<keyword evidence="8" id="KW-1185">Reference proteome</keyword>
<evidence type="ECO:0000256" key="4">
    <source>
        <dbReference type="ARBA" id="ARBA00022679"/>
    </source>
</evidence>
<dbReference type="PANTHER" id="PTHR30606">
    <property type="entry name" value="LIPID A BIOSYNTHESIS LAUROYL ACYLTRANSFERASE"/>
    <property type="match status" value="1"/>
</dbReference>
<evidence type="ECO:0000256" key="1">
    <source>
        <dbReference type="ARBA" id="ARBA00004533"/>
    </source>
</evidence>
<keyword evidence="6 7" id="KW-0012">Acyltransferase</keyword>
<reference evidence="7 8" key="1">
    <citation type="submission" date="2015-07" db="EMBL/GenBank/DDBJ databases">
        <authorList>
            <person name="Noorani M."/>
        </authorList>
    </citation>
    <scope>NUCLEOTIDE SEQUENCE [LARGE SCALE GENOMIC DNA]</scope>
    <source>
        <strain evidence="7 8">CECT 7802</strain>
    </source>
</reference>
<dbReference type="GO" id="GO:0005886">
    <property type="term" value="C:plasma membrane"/>
    <property type="evidence" value="ECO:0007669"/>
    <property type="project" value="UniProtKB-SubCell"/>
</dbReference>
<dbReference type="PANTHER" id="PTHR30606:SF10">
    <property type="entry name" value="PHOSPHATIDYLINOSITOL MANNOSIDE ACYLTRANSFERASE"/>
    <property type="match status" value="1"/>
</dbReference>
<sequence length="221" mass="24508">MAGVGRNVGRSLTGIWFNADFARDVADLQPEGPGWEALLAAKATGKGAIVVSGHFGQWEALRHVMKRAGMEAGAIYRPNNNPYYEPIFRAGIDIGGQPIIPKGKAGYRTMIGHLRGGGFMALLPDQHVSDGAVIPFLGRDCKTSLAAAELALRYDIPMIPAFAPWQDGLRAVFEDPIPHSDAQTMMRAFNGRLGSWIERHPSQWHWLHRRWKFNRRRTTAP</sequence>
<comment type="subcellular location">
    <subcellularLocation>
        <location evidence="1">Cell inner membrane</location>
    </subcellularLocation>
</comment>
<keyword evidence="4 7" id="KW-0808">Transferase</keyword>
<dbReference type="GO" id="GO:0016746">
    <property type="term" value="F:acyltransferase activity"/>
    <property type="evidence" value="ECO:0007669"/>
    <property type="project" value="UniProtKB-KW"/>
</dbReference>
<organism evidence="7 8">
    <name type="scientific">Jannaschia donghaensis</name>
    <dbReference type="NCBI Taxonomy" id="420998"/>
    <lineage>
        <taxon>Bacteria</taxon>
        <taxon>Pseudomonadati</taxon>
        <taxon>Pseudomonadota</taxon>
        <taxon>Alphaproteobacteria</taxon>
        <taxon>Rhodobacterales</taxon>
        <taxon>Roseobacteraceae</taxon>
        <taxon>Jannaschia</taxon>
    </lineage>
</organism>
<evidence type="ECO:0000256" key="2">
    <source>
        <dbReference type="ARBA" id="ARBA00022475"/>
    </source>
</evidence>
<evidence type="ECO:0000256" key="5">
    <source>
        <dbReference type="ARBA" id="ARBA00023136"/>
    </source>
</evidence>
<dbReference type="InterPro" id="IPR004960">
    <property type="entry name" value="LipA_acyltrans"/>
</dbReference>
<dbReference type="Proteomes" id="UP000049222">
    <property type="component" value="Unassembled WGS sequence"/>
</dbReference>
<gene>
    <name evidence="7" type="ORF">JDO7802_01266</name>
</gene>
<evidence type="ECO:0000313" key="7">
    <source>
        <dbReference type="EMBL" id="CTQ49253.1"/>
    </source>
</evidence>
<dbReference type="GO" id="GO:0009247">
    <property type="term" value="P:glycolipid biosynthetic process"/>
    <property type="evidence" value="ECO:0007669"/>
    <property type="project" value="UniProtKB-ARBA"/>
</dbReference>
<dbReference type="EMBL" id="CXSU01000011">
    <property type="protein sequence ID" value="CTQ49253.1"/>
    <property type="molecule type" value="Genomic_DNA"/>
</dbReference>
<proteinExistence type="predicted"/>
<protein>
    <submittedName>
        <fullName evidence="7">Lipid A biosynthesis lauroyl acyltransferase</fullName>
    </submittedName>
</protein>